<sequence length="257" mass="29884">MNREPATFDPPPDAAEFYAESLAHLVQSGIPFMLSGTYALGCHTGITRPTKDLDVFCKPGDAPRILAYFKALGHRVEFEDERWIGKVWRDGNFFDVIYNISSASLPVTEEWFRDISHAEVYGTTVRITPPTEFILSKVFIQDRYRYDGADVAHIILRQHERIDWQRLLDAMELHWEVLLIHLLNFRFIYPTERHCIPLWLFEELLGRLQTRAELPVPNLRVCRGRLLSPRDYLVDITDWGFADVVGKGLEESHDRNQ</sequence>
<geneLocation type="plasmid" evidence="1 2">
    <name>pSRL2</name>
</geneLocation>
<proteinExistence type="predicted"/>
<accession>A0A1L5BUN9</accession>
<keyword evidence="1" id="KW-0614">Plasmid</keyword>
<dbReference type="InterPro" id="IPR043519">
    <property type="entry name" value="NT_sf"/>
</dbReference>
<dbReference type="SUPFAM" id="SSF81301">
    <property type="entry name" value="Nucleotidyltransferase"/>
    <property type="match status" value="1"/>
</dbReference>
<evidence type="ECO:0000313" key="1">
    <source>
        <dbReference type="EMBL" id="APL96584.1"/>
    </source>
</evidence>
<gene>
    <name evidence="1" type="ORF">SIDU_18210</name>
</gene>
<organism evidence="1 2">
    <name type="scientific">Sphingobium indicum (strain DSM 16412 / CCM 7286 / MTCC 6364 / B90A)</name>
    <dbReference type="NCBI Taxonomy" id="861109"/>
    <lineage>
        <taxon>Bacteria</taxon>
        <taxon>Pseudomonadati</taxon>
        <taxon>Pseudomonadota</taxon>
        <taxon>Alphaproteobacteria</taxon>
        <taxon>Sphingomonadales</taxon>
        <taxon>Sphingomonadaceae</taxon>
        <taxon>Sphingobium</taxon>
    </lineage>
</organism>
<dbReference type="KEGG" id="sinb:SIDU_18210"/>
<dbReference type="AlphaFoldDB" id="A0A1L5BUN9"/>
<protein>
    <recommendedName>
        <fullName evidence="3">Nucleotidyltransferase family protein</fullName>
    </recommendedName>
</protein>
<dbReference type="Gene3D" id="3.30.460.40">
    <property type="match status" value="1"/>
</dbReference>
<name>A0A1L5BUN9_SPHIB</name>
<evidence type="ECO:0008006" key="3">
    <source>
        <dbReference type="Google" id="ProtNLM"/>
    </source>
</evidence>
<dbReference type="Proteomes" id="UP000004550">
    <property type="component" value="Plasmid pSRL2"/>
</dbReference>
<evidence type="ECO:0000313" key="2">
    <source>
        <dbReference type="Proteomes" id="UP000004550"/>
    </source>
</evidence>
<dbReference type="RefSeq" id="WP_013053646.1">
    <property type="nucleotide sequence ID" value="NZ_CP013072.1"/>
</dbReference>
<reference evidence="1 2" key="1">
    <citation type="journal article" date="2012" name="J. Bacteriol.">
        <title>Genome sequence of Sphingobium indicum B90A, a hexachlorocyclohexane-degrading bacterium.</title>
        <authorList>
            <person name="Anand S."/>
            <person name="Sangwan N."/>
            <person name="Lata P."/>
            <person name="Kaur J."/>
            <person name="Dua A."/>
            <person name="Singh A.K."/>
            <person name="Verma M."/>
            <person name="Kaur J."/>
            <person name="Khurana J.P."/>
            <person name="Khurana P."/>
            <person name="Mathur S."/>
            <person name="Lal R."/>
        </authorList>
    </citation>
    <scope>NUCLEOTIDE SEQUENCE [LARGE SCALE GENOMIC DNA]</scope>
    <source>
        <strain evidence="2">DSM 16412 / CCM 7286 / MTCC 6364 / B90A</strain>
        <plasmid evidence="1">pSRL2</plasmid>
    </source>
</reference>
<dbReference type="EMBL" id="CP013072">
    <property type="protein sequence ID" value="APL96584.1"/>
    <property type="molecule type" value="Genomic_DNA"/>
</dbReference>